<dbReference type="AlphaFoldDB" id="A0A5J4T520"/>
<reference evidence="2" key="1">
    <citation type="submission" date="2019-03" db="EMBL/GenBank/DDBJ databases">
        <title>Single cell metagenomics reveals metabolic interactions within the superorganism composed of flagellate Streblomastix strix and complex community of Bacteroidetes bacteria on its surface.</title>
        <authorList>
            <person name="Treitli S.C."/>
            <person name="Kolisko M."/>
            <person name="Husnik F."/>
            <person name="Keeling P."/>
            <person name="Hampl V."/>
        </authorList>
    </citation>
    <scope>NUCLEOTIDE SEQUENCE</scope>
    <source>
        <strain evidence="2">STM</strain>
    </source>
</reference>
<dbReference type="EMBL" id="SNRY01000001">
    <property type="protein sequence ID" value="KAA6352620.1"/>
    <property type="molecule type" value="Genomic_DNA"/>
</dbReference>
<accession>A0A5J4T520</accession>
<organism evidence="2">
    <name type="scientific">termite gut metagenome</name>
    <dbReference type="NCBI Taxonomy" id="433724"/>
    <lineage>
        <taxon>unclassified sequences</taxon>
        <taxon>metagenomes</taxon>
        <taxon>organismal metagenomes</taxon>
    </lineage>
</organism>
<feature type="region of interest" description="Disordered" evidence="1">
    <location>
        <begin position="119"/>
        <end position="153"/>
    </location>
</feature>
<evidence type="ECO:0000256" key="1">
    <source>
        <dbReference type="SAM" id="MobiDB-lite"/>
    </source>
</evidence>
<evidence type="ECO:0008006" key="3">
    <source>
        <dbReference type="Google" id="ProtNLM"/>
    </source>
</evidence>
<sequence>MKSVRNILILFMLALLSSCSAIQQKEFWFSEDGRYQYKNSTINTATYETFRPLQQYHGKQIKGIKQDGMMISFSLQDATSLNIKVPVFSGVSVNGVALKSGKYDSAKEEQKKKEALEQAEREQNEVQEEVPVKKSSFFSRNKNNKDQSKKKAKKTNAYDWEQYNYKNIDWIVVLEHGVFIKFTDRTRLHISGNERCTPCINNVKYRFSECY</sequence>
<proteinExistence type="predicted"/>
<gene>
    <name evidence="2" type="ORF">EZS27_000072</name>
</gene>
<dbReference type="PROSITE" id="PS51257">
    <property type="entry name" value="PROKAR_LIPOPROTEIN"/>
    <property type="match status" value="1"/>
</dbReference>
<evidence type="ECO:0000313" key="2">
    <source>
        <dbReference type="EMBL" id="KAA6352620.1"/>
    </source>
</evidence>
<protein>
    <recommendedName>
        <fullName evidence="3">Lipoprotein</fullName>
    </recommendedName>
</protein>
<comment type="caution">
    <text evidence="2">The sequence shown here is derived from an EMBL/GenBank/DDBJ whole genome shotgun (WGS) entry which is preliminary data.</text>
</comment>
<name>A0A5J4T520_9ZZZZ</name>